<gene>
    <name evidence="14" type="ORF">JN03_0396</name>
    <name evidence="13" type="ORF">QJ129_01405</name>
</gene>
<keyword evidence="6 11" id="KW-0680">Restriction system</keyword>
<dbReference type="CDD" id="cd22332">
    <property type="entry name" value="HsdR_N"/>
    <property type="match status" value="1"/>
</dbReference>
<keyword evidence="4" id="KW-0540">Nuclease</keyword>
<keyword evidence="7" id="KW-0255">Endonuclease</keyword>
<dbReference type="InterPro" id="IPR040980">
    <property type="entry name" value="SWI2_SNF2"/>
</dbReference>
<dbReference type="Pfam" id="PF22679">
    <property type="entry name" value="T1R_D3-like"/>
    <property type="match status" value="1"/>
</dbReference>
<dbReference type="EMBL" id="JASBCP010000002">
    <property type="protein sequence ID" value="MDI3047921.1"/>
    <property type="molecule type" value="Genomic_DNA"/>
</dbReference>
<dbReference type="InterPro" id="IPR004473">
    <property type="entry name" value="Restrct_endonuc_typeI_HsdR"/>
</dbReference>
<dbReference type="RefSeq" id="WP_051599322.1">
    <property type="nucleotide sequence ID" value="NZ_CP101128.1"/>
</dbReference>
<dbReference type="Gene3D" id="3.40.50.300">
    <property type="entry name" value="P-loop containing nucleotide triphosphate hydrolases"/>
    <property type="match status" value="2"/>
</dbReference>
<accession>A0A063YGE1</accession>
<dbReference type="InterPro" id="IPR051268">
    <property type="entry name" value="Type-I_R_enzyme_R_subunit"/>
</dbReference>
<dbReference type="InterPro" id="IPR007409">
    <property type="entry name" value="Restrct_endonuc_type1_HsdR_N"/>
</dbReference>
<dbReference type="CDD" id="cd18800">
    <property type="entry name" value="SF2_C_EcoR124I-like"/>
    <property type="match status" value="1"/>
</dbReference>
<dbReference type="Proteomes" id="UP000294882">
    <property type="component" value="Unassembled WGS sequence"/>
</dbReference>
<evidence type="ECO:0000259" key="12">
    <source>
        <dbReference type="PROSITE" id="PS51192"/>
    </source>
</evidence>
<comment type="function">
    <text evidence="11">Subunit R is required for both nuclease and ATPase activities, but not for modification.</text>
</comment>
<sequence>MLEWKYLENNFERTVIELFEKENYIYEYGRNIHRENIEILLINDFKEYLLKRYKQLNLKEEEIDNIIYDLLSSKGISLYSTMKLTLNKLRKGCVLNRSKYNLQNEFIQYFDYENVENNIFKIVNQFEVKGQKKCILDIVVFINGIPVSTIELKNPSNTNTKLRNAYEQLCDKYAKNIENLMRFSFISVISDGVNTKYGSLFADFEHYFPWKSTDGKKYSKDGIESLLSMVSGLFKHKTLLNLIHHYIYFPDSSKNDLMILPKYSQYYAAELLFENIMNNNKNNKNRNKGGTYFGATGCGKSYTMLFLTKRLTTEKELKSPTVLLLTDRNDLDDQLSKIFESSKEYLIDNNTMKIATREKLYEKLNGITSGGIFLMTIQKFDENIKLLSNRNNIFCISDEAHRTQVNLDATLKIEKDGIKKHYGFAKNLRNAFPNATFIGFTGTPIDATIKAFGPVIASYKMKQAVDDGSTVGISLLSGPLELKLDEKKLAIVDKYYEKQLEIGTNKFEINNSIKEVATVRTIIDNDSRLDSIVEHFIKHYELRIKEAATVKGKAMFVCYDRKIAFKVYKKIIEKRPEWNIKKKTQEDASKFSAEQLNRLMPVEMIKFIATRTSNDEEELYNALEDAQNKDLATLFKDENSNLKIVIVVDMWITGFDCECLDTMYIDKPLEKHSLIQTISRVNRVFEGKDKGLVVDYIGIENSLSEAMQFYSDDINPISEIESSYAIFKEQMANVEKLMKGFDYSLFETSNNIDRLLILNKAIEFIQISKKRETEFVMLVQKLKKAFDVCVGDSRITDSQMFKLHFYCSVRSTIMKLNKEDTPDSERMNLEVKKLVDECIAALENNDEKQITETEIFSDKYLKEIEKIKHRNTKFKILLKYLKETIDRYSRRNIYKAEEFSKRMRKLIDKYNNRDEQKIISTDDIFNKFIDSLSQEAEKIFEDLKKDNEKYTKLKIEFDEATFYDILIDIRDKYGFEYKDQDIVGLAKKIKEIVDSKTKYTDWSSKENIIANLESDIIRLLNNNNYPPATFKDVYNKILTQLKNFEGYQNNKFLW</sequence>
<comment type="similarity">
    <text evidence="2 11">Belongs to the HsdR family.</text>
</comment>
<reference evidence="13" key="2">
    <citation type="submission" date="2023-04" db="EMBL/GenBank/DDBJ databases">
        <title>Genomes of recent Mycoplasma hyosynoviae isolates 2023.</title>
        <authorList>
            <person name="Spergser J."/>
        </authorList>
    </citation>
    <scope>NUCLEOTIDE SEQUENCE</scope>
    <source>
        <strain evidence="13">SN1J23N</strain>
    </source>
</reference>
<comment type="catalytic activity">
    <reaction evidence="1 11">
        <text>Endonucleolytic cleavage of DNA to give random double-stranded fragments with terminal 5'-phosphates, ATP is simultaneously hydrolyzed.</text>
        <dbReference type="EC" id="3.1.21.3"/>
    </reaction>
</comment>
<evidence type="ECO:0000256" key="4">
    <source>
        <dbReference type="ARBA" id="ARBA00022722"/>
    </source>
</evidence>
<dbReference type="EMBL" id="SOCH01000003">
    <property type="protein sequence ID" value="TDU97868.1"/>
    <property type="molecule type" value="Genomic_DNA"/>
</dbReference>
<dbReference type="PANTHER" id="PTHR30195:SF15">
    <property type="entry name" value="TYPE I RESTRICTION ENZYME HINDI ENDONUCLEASE SUBUNIT"/>
    <property type="match status" value="1"/>
</dbReference>
<evidence type="ECO:0000313" key="13">
    <source>
        <dbReference type="EMBL" id="MDI3047921.1"/>
    </source>
</evidence>
<evidence type="ECO:0000313" key="15">
    <source>
        <dbReference type="Proteomes" id="UP000294882"/>
    </source>
</evidence>
<name>A0A063YGE1_9BACT</name>
<dbReference type="PANTHER" id="PTHR30195">
    <property type="entry name" value="TYPE I SITE-SPECIFIC DEOXYRIBONUCLEASE PROTEIN SUBUNIT M AND R"/>
    <property type="match status" value="1"/>
</dbReference>
<evidence type="ECO:0000256" key="10">
    <source>
        <dbReference type="ARBA" id="ARBA00023125"/>
    </source>
</evidence>
<comment type="caution">
    <text evidence="14">The sequence shown here is derived from an EMBL/GenBank/DDBJ whole genome shotgun (WGS) entry which is preliminary data.</text>
</comment>
<evidence type="ECO:0000256" key="8">
    <source>
        <dbReference type="ARBA" id="ARBA00022801"/>
    </source>
</evidence>
<evidence type="ECO:0000256" key="11">
    <source>
        <dbReference type="RuleBase" id="RU364115"/>
    </source>
</evidence>
<keyword evidence="9 11" id="KW-0067">ATP-binding</keyword>
<dbReference type="SMART" id="SM00487">
    <property type="entry name" value="DEXDc"/>
    <property type="match status" value="1"/>
</dbReference>
<comment type="subunit">
    <text evidence="3 11">The type I restriction/modification system is composed of three polypeptides R, M and S.</text>
</comment>
<evidence type="ECO:0000256" key="3">
    <source>
        <dbReference type="ARBA" id="ARBA00011296"/>
    </source>
</evidence>
<evidence type="ECO:0000256" key="9">
    <source>
        <dbReference type="ARBA" id="ARBA00022840"/>
    </source>
</evidence>
<reference evidence="14 15" key="1">
    <citation type="submission" date="2019-03" db="EMBL/GenBank/DDBJ databases">
        <title>Genomic Encyclopedia of Archaeal and Bacterial Type Strains, Phase II (KMG-II): from individual species to whole genera.</title>
        <authorList>
            <person name="Goeker M."/>
        </authorList>
    </citation>
    <scope>NUCLEOTIDE SEQUENCE [LARGE SCALE GENOMIC DNA]</scope>
    <source>
        <strain evidence="14 15">ATCC 25591</strain>
    </source>
</reference>
<dbReference type="GO" id="GO:0009035">
    <property type="term" value="F:type I site-specific deoxyribonuclease activity"/>
    <property type="evidence" value="ECO:0007669"/>
    <property type="project" value="UniProtKB-EC"/>
</dbReference>
<feature type="domain" description="Helicase ATP-binding" evidence="12">
    <location>
        <begin position="281"/>
        <end position="462"/>
    </location>
</feature>
<dbReference type="REBASE" id="89289">
    <property type="entry name" value="MhyNPL3ORF1150P"/>
</dbReference>
<dbReference type="InterPro" id="IPR027417">
    <property type="entry name" value="P-loop_NTPase"/>
</dbReference>
<evidence type="ECO:0000256" key="2">
    <source>
        <dbReference type="ARBA" id="ARBA00008598"/>
    </source>
</evidence>
<dbReference type="REBASE" id="89283">
    <property type="entry name" value="MhyNPL4ORF855P"/>
</dbReference>
<dbReference type="InterPro" id="IPR021810">
    <property type="entry name" value="T1RH-like_C"/>
</dbReference>
<dbReference type="EC" id="3.1.21.3" evidence="11"/>
<dbReference type="STRING" id="29559.NPL3_01150"/>
<dbReference type="GO" id="GO:0005524">
    <property type="term" value="F:ATP binding"/>
    <property type="evidence" value="ECO:0007669"/>
    <property type="project" value="UniProtKB-KW"/>
</dbReference>
<dbReference type="REBASE" id="89254">
    <property type="entry name" value="MhyNPL7ORF2060P"/>
</dbReference>
<keyword evidence="5 11" id="KW-0547">Nucleotide-binding</keyword>
<dbReference type="NCBIfam" id="TIGR00348">
    <property type="entry name" value="hsdR"/>
    <property type="match status" value="1"/>
</dbReference>
<evidence type="ECO:0000256" key="7">
    <source>
        <dbReference type="ARBA" id="ARBA00022759"/>
    </source>
</evidence>
<evidence type="ECO:0000256" key="5">
    <source>
        <dbReference type="ARBA" id="ARBA00022741"/>
    </source>
</evidence>
<dbReference type="PROSITE" id="PS51192">
    <property type="entry name" value="HELICASE_ATP_BIND_1"/>
    <property type="match status" value="1"/>
</dbReference>
<dbReference type="Proteomes" id="UP001233782">
    <property type="component" value="Unassembled WGS sequence"/>
</dbReference>
<dbReference type="SUPFAM" id="SSF52540">
    <property type="entry name" value="P-loop containing nucleoside triphosphate hydrolases"/>
    <property type="match status" value="2"/>
</dbReference>
<proteinExistence type="inferred from homology"/>
<dbReference type="Gene3D" id="3.90.1570.50">
    <property type="match status" value="1"/>
</dbReference>
<dbReference type="Pfam" id="PF11867">
    <property type="entry name" value="T1RH-like_C"/>
    <property type="match status" value="1"/>
</dbReference>
<dbReference type="Pfam" id="PF18766">
    <property type="entry name" value="SWI2_SNF2"/>
    <property type="match status" value="1"/>
</dbReference>
<protein>
    <recommendedName>
        <fullName evidence="11">Type I restriction enzyme endonuclease subunit</fullName>
        <shortName evidence="11">R protein</shortName>
        <ecNumber evidence="11">3.1.21.3</ecNumber>
    </recommendedName>
</protein>
<dbReference type="InterPro" id="IPR014001">
    <property type="entry name" value="Helicase_ATP-bd"/>
</dbReference>
<keyword evidence="10 11" id="KW-0238">DNA-binding</keyword>
<dbReference type="InterPro" id="IPR055180">
    <property type="entry name" value="HsdR_RecA-like_helicase_dom_2"/>
</dbReference>
<dbReference type="AlphaFoldDB" id="A0A063YGE1"/>
<organism evidence="14 15">
    <name type="scientific">Metamycoplasma hyosynoviae</name>
    <dbReference type="NCBI Taxonomy" id="29559"/>
    <lineage>
        <taxon>Bacteria</taxon>
        <taxon>Bacillati</taxon>
        <taxon>Mycoplasmatota</taxon>
        <taxon>Mycoplasmoidales</taxon>
        <taxon>Metamycoplasmataceae</taxon>
        <taxon>Metamycoplasma</taxon>
    </lineage>
</organism>
<dbReference type="Pfam" id="PF04313">
    <property type="entry name" value="HSDR_N"/>
    <property type="match status" value="1"/>
</dbReference>
<evidence type="ECO:0000256" key="1">
    <source>
        <dbReference type="ARBA" id="ARBA00000851"/>
    </source>
</evidence>
<evidence type="ECO:0000256" key="6">
    <source>
        <dbReference type="ARBA" id="ARBA00022747"/>
    </source>
</evidence>
<keyword evidence="8 11" id="KW-0378">Hydrolase</keyword>
<evidence type="ECO:0000313" key="14">
    <source>
        <dbReference type="EMBL" id="TDU97868.1"/>
    </source>
</evidence>
<dbReference type="REBASE" id="89259">
    <property type="entry name" value="MhyNPL6ORF415P"/>
</dbReference>
<dbReference type="GO" id="GO:0003677">
    <property type="term" value="F:DNA binding"/>
    <property type="evidence" value="ECO:0007669"/>
    <property type="project" value="UniProtKB-KW"/>
</dbReference>
<dbReference type="GO" id="GO:0009307">
    <property type="term" value="P:DNA restriction-modification system"/>
    <property type="evidence" value="ECO:0007669"/>
    <property type="project" value="UniProtKB-KW"/>
</dbReference>